<dbReference type="AlphaFoldDB" id="A0A367L9Z6"/>
<gene>
    <name evidence="2" type="ORF">L249_7706</name>
</gene>
<protein>
    <submittedName>
        <fullName evidence="2">Uncharacterized protein</fullName>
    </submittedName>
</protein>
<feature type="chain" id="PRO_5016943258" evidence="1">
    <location>
        <begin position="18"/>
        <end position="73"/>
    </location>
</feature>
<organism evidence="2 3">
    <name type="scientific">Ophiocordyceps polyrhachis-furcata BCC 54312</name>
    <dbReference type="NCBI Taxonomy" id="1330021"/>
    <lineage>
        <taxon>Eukaryota</taxon>
        <taxon>Fungi</taxon>
        <taxon>Dikarya</taxon>
        <taxon>Ascomycota</taxon>
        <taxon>Pezizomycotina</taxon>
        <taxon>Sordariomycetes</taxon>
        <taxon>Hypocreomycetidae</taxon>
        <taxon>Hypocreales</taxon>
        <taxon>Ophiocordycipitaceae</taxon>
        <taxon>Ophiocordyceps</taxon>
    </lineage>
</organism>
<evidence type="ECO:0000313" key="2">
    <source>
        <dbReference type="EMBL" id="RCI11258.1"/>
    </source>
</evidence>
<dbReference type="EMBL" id="LKCN02000010">
    <property type="protein sequence ID" value="RCI11258.1"/>
    <property type="molecule type" value="Genomic_DNA"/>
</dbReference>
<accession>A0A367L9Z6</accession>
<feature type="signal peptide" evidence="1">
    <location>
        <begin position="1"/>
        <end position="17"/>
    </location>
</feature>
<comment type="caution">
    <text evidence="2">The sequence shown here is derived from an EMBL/GenBank/DDBJ whole genome shotgun (WGS) entry which is preliminary data.</text>
</comment>
<sequence>MKVSFALLSLAVNLALAQPVEVDVVKRQSSSSLVNVDTVQTTVNGVIDQVQVALDNLKTTLRNAGVNVDAIIG</sequence>
<evidence type="ECO:0000256" key="1">
    <source>
        <dbReference type="SAM" id="SignalP"/>
    </source>
</evidence>
<evidence type="ECO:0000313" key="3">
    <source>
        <dbReference type="Proteomes" id="UP000253664"/>
    </source>
</evidence>
<keyword evidence="3" id="KW-1185">Reference proteome</keyword>
<proteinExistence type="predicted"/>
<dbReference type="Proteomes" id="UP000253664">
    <property type="component" value="Unassembled WGS sequence"/>
</dbReference>
<reference evidence="2 3" key="1">
    <citation type="journal article" date="2015" name="BMC Genomics">
        <title>Insights from the genome of Ophiocordyceps polyrhachis-furcata to pathogenicity and host specificity in insect fungi.</title>
        <authorList>
            <person name="Wichadakul D."/>
            <person name="Kobmoo N."/>
            <person name="Ingsriswang S."/>
            <person name="Tangphatsornruang S."/>
            <person name="Chantasingh D."/>
            <person name="Luangsa-ard J.J."/>
            <person name="Eurwilaichitr L."/>
        </authorList>
    </citation>
    <scope>NUCLEOTIDE SEQUENCE [LARGE SCALE GENOMIC DNA]</scope>
    <source>
        <strain evidence="2 3">BCC 54312</strain>
    </source>
</reference>
<keyword evidence="1" id="KW-0732">Signal</keyword>
<name>A0A367L9Z6_9HYPO</name>